<dbReference type="EMBL" id="LAZR01024773">
    <property type="protein sequence ID" value="KKL74054.1"/>
    <property type="molecule type" value="Genomic_DNA"/>
</dbReference>
<protein>
    <submittedName>
        <fullName evidence="2">Uncharacterized protein</fullName>
    </submittedName>
</protein>
<feature type="compositionally biased region" description="Basic and acidic residues" evidence="1">
    <location>
        <begin position="120"/>
        <end position="133"/>
    </location>
</feature>
<feature type="compositionally biased region" description="Polar residues" evidence="1">
    <location>
        <begin position="87"/>
        <end position="96"/>
    </location>
</feature>
<feature type="region of interest" description="Disordered" evidence="1">
    <location>
        <begin position="74"/>
        <end position="133"/>
    </location>
</feature>
<sequence length="133" mass="15029">MKWFRFYSEALHDPKVRLLPAGLFKDWVLILCIASGGKPRGTLPPISDVAYHLNRSPEKVIALLNDLKERGLLDTGDEKGIRPHNWNGRQFDSDNVTPRVRKHREGVTGNVTETPPDTDTEQRQNRTEAESGA</sequence>
<evidence type="ECO:0000256" key="1">
    <source>
        <dbReference type="SAM" id="MobiDB-lite"/>
    </source>
</evidence>
<comment type="caution">
    <text evidence="2">The sequence shown here is derived from an EMBL/GenBank/DDBJ whole genome shotgun (WGS) entry which is preliminary data.</text>
</comment>
<evidence type="ECO:0000313" key="2">
    <source>
        <dbReference type="EMBL" id="KKL74054.1"/>
    </source>
</evidence>
<name>A0A0F9EJ62_9ZZZZ</name>
<dbReference type="AlphaFoldDB" id="A0A0F9EJ62"/>
<reference evidence="2" key="1">
    <citation type="journal article" date="2015" name="Nature">
        <title>Complex archaea that bridge the gap between prokaryotes and eukaryotes.</title>
        <authorList>
            <person name="Spang A."/>
            <person name="Saw J.H."/>
            <person name="Jorgensen S.L."/>
            <person name="Zaremba-Niedzwiedzka K."/>
            <person name="Martijn J."/>
            <person name="Lind A.E."/>
            <person name="van Eijk R."/>
            <person name="Schleper C."/>
            <person name="Guy L."/>
            <person name="Ettema T.J."/>
        </authorList>
    </citation>
    <scope>NUCLEOTIDE SEQUENCE</scope>
</reference>
<gene>
    <name evidence="2" type="ORF">LCGC14_2068730</name>
</gene>
<accession>A0A0F9EJ62</accession>
<organism evidence="2">
    <name type="scientific">marine sediment metagenome</name>
    <dbReference type="NCBI Taxonomy" id="412755"/>
    <lineage>
        <taxon>unclassified sequences</taxon>
        <taxon>metagenomes</taxon>
        <taxon>ecological metagenomes</taxon>
    </lineage>
</organism>
<proteinExistence type="predicted"/>